<evidence type="ECO:0000256" key="1">
    <source>
        <dbReference type="ARBA" id="ARBA00006499"/>
    </source>
</evidence>
<dbReference type="EMBL" id="JACIGY010000003">
    <property type="protein sequence ID" value="MBB4412305.1"/>
    <property type="molecule type" value="Genomic_DNA"/>
</dbReference>
<dbReference type="Gene3D" id="3.40.50.1820">
    <property type="entry name" value="alpha/beta hydrolase"/>
    <property type="match status" value="1"/>
</dbReference>
<dbReference type="Pfam" id="PF02230">
    <property type="entry name" value="Abhydrolase_2"/>
    <property type="match status" value="1"/>
</dbReference>
<dbReference type="Proteomes" id="UP000576087">
    <property type="component" value="Unassembled WGS sequence"/>
</dbReference>
<accession>A0A7W6UZ64</accession>
<dbReference type="GO" id="GO:0016787">
    <property type="term" value="F:hydrolase activity"/>
    <property type="evidence" value="ECO:0007669"/>
    <property type="project" value="UniProtKB-KW"/>
</dbReference>
<evidence type="ECO:0000313" key="4">
    <source>
        <dbReference type="EMBL" id="MBB4349473.1"/>
    </source>
</evidence>
<evidence type="ECO:0000259" key="3">
    <source>
        <dbReference type="Pfam" id="PF02230"/>
    </source>
</evidence>
<protein>
    <submittedName>
        <fullName evidence="6">Phospholipase/carboxylesterase</fullName>
    </submittedName>
</protein>
<comment type="caution">
    <text evidence="6">The sequence shown here is derived from an EMBL/GenBank/DDBJ whole genome shotgun (WGS) entry which is preliminary data.</text>
</comment>
<comment type="similarity">
    <text evidence="1">Belongs to the AB hydrolase superfamily. AB hydrolase 2 family.</text>
</comment>
<evidence type="ECO:0000313" key="5">
    <source>
        <dbReference type="EMBL" id="MBB4412305.1"/>
    </source>
</evidence>
<dbReference type="SUPFAM" id="SSF53474">
    <property type="entry name" value="alpha/beta-Hydrolases"/>
    <property type="match status" value="1"/>
</dbReference>
<dbReference type="PANTHER" id="PTHR10655">
    <property type="entry name" value="LYSOPHOSPHOLIPASE-RELATED"/>
    <property type="match status" value="1"/>
</dbReference>
<dbReference type="Proteomes" id="UP000524535">
    <property type="component" value="Unassembled WGS sequence"/>
</dbReference>
<dbReference type="PANTHER" id="PTHR10655:SF17">
    <property type="entry name" value="LYSOPHOSPHOLIPASE-LIKE PROTEIN 1"/>
    <property type="match status" value="1"/>
</dbReference>
<dbReference type="EMBL" id="JACIGW010000003">
    <property type="protein sequence ID" value="MBB4349473.1"/>
    <property type="molecule type" value="Genomic_DNA"/>
</dbReference>
<sequence>MALTTGLIILFHGIGASGAQMMPLASSWKTSLPAARFATPDAPFRKVAGPGHLWFQVDGNQLRPDRLADIRDAFDRTIDQIIKRERFEEALDRVAFVGVSQGAIVALDAVASGRWKIGALIGYSGLLPPIPLSSDSSGTPVLLVHGQSDRIIPPIASTLAASQLQTAGFKVDLKIEPGVGHTISMTGARLGLDFLRTHVA</sequence>
<evidence type="ECO:0000313" key="6">
    <source>
        <dbReference type="EMBL" id="MBB4446936.1"/>
    </source>
</evidence>
<keyword evidence="8" id="KW-1185">Reference proteome</keyword>
<dbReference type="EMBL" id="JACIHM010000003">
    <property type="protein sequence ID" value="MBB4446936.1"/>
    <property type="molecule type" value="Genomic_DNA"/>
</dbReference>
<name>A0A7W6UZ64_9HYPH</name>
<reference evidence="7 8" key="1">
    <citation type="submission" date="2020-08" db="EMBL/GenBank/DDBJ databases">
        <title>Genomic Encyclopedia of Type Strains, Phase IV (KMG-V): Genome sequencing to study the core and pangenomes of soil and plant-associated prokaryotes.</title>
        <authorList>
            <person name="Whitman W."/>
        </authorList>
    </citation>
    <scope>NUCLEOTIDE SEQUENCE [LARGE SCALE GENOMIC DNA]</scope>
    <source>
        <strain evidence="5 8">SEMIA 444</strain>
        <strain evidence="4 7">SEMIA 448</strain>
        <strain evidence="6 9">SEMIA 452</strain>
    </source>
</reference>
<organism evidence="6 9">
    <name type="scientific">Aliirhizobium cellulosilyticum</name>
    <dbReference type="NCBI Taxonomy" id="393664"/>
    <lineage>
        <taxon>Bacteria</taxon>
        <taxon>Pseudomonadati</taxon>
        <taxon>Pseudomonadota</taxon>
        <taxon>Alphaproteobacteria</taxon>
        <taxon>Hyphomicrobiales</taxon>
        <taxon>Rhizobiaceae</taxon>
        <taxon>Aliirhizobium</taxon>
    </lineage>
</organism>
<feature type="domain" description="Phospholipase/carboxylesterase/thioesterase" evidence="3">
    <location>
        <begin position="5"/>
        <end position="198"/>
    </location>
</feature>
<gene>
    <name evidence="5" type="ORF">GGE31_002818</name>
    <name evidence="4" type="ORF">GGE33_003235</name>
    <name evidence="6" type="ORF">GGE35_002758</name>
</gene>
<dbReference type="Proteomes" id="UP000520770">
    <property type="component" value="Unassembled WGS sequence"/>
</dbReference>
<dbReference type="RefSeq" id="WP_183824777.1">
    <property type="nucleotide sequence ID" value="NZ_JACIGW010000003.1"/>
</dbReference>
<dbReference type="InterPro" id="IPR029058">
    <property type="entry name" value="AB_hydrolase_fold"/>
</dbReference>
<evidence type="ECO:0000313" key="8">
    <source>
        <dbReference type="Proteomes" id="UP000524535"/>
    </source>
</evidence>
<proteinExistence type="inferred from homology"/>
<evidence type="ECO:0000313" key="9">
    <source>
        <dbReference type="Proteomes" id="UP000576087"/>
    </source>
</evidence>
<evidence type="ECO:0000256" key="2">
    <source>
        <dbReference type="ARBA" id="ARBA00022801"/>
    </source>
</evidence>
<dbReference type="InterPro" id="IPR050565">
    <property type="entry name" value="LYPA1-2/EST-like"/>
</dbReference>
<dbReference type="InterPro" id="IPR003140">
    <property type="entry name" value="PLipase/COase/thioEstase"/>
</dbReference>
<evidence type="ECO:0000313" key="7">
    <source>
        <dbReference type="Proteomes" id="UP000520770"/>
    </source>
</evidence>
<keyword evidence="2" id="KW-0378">Hydrolase</keyword>
<dbReference type="AlphaFoldDB" id="A0A7W6UZ64"/>